<feature type="domain" description="Sulfatase N-terminal" evidence="7">
    <location>
        <begin position="54"/>
        <end position="427"/>
    </location>
</feature>
<dbReference type="PANTHER" id="PTHR43108">
    <property type="entry name" value="N-ACETYLGLUCOSAMINE-6-SULFATASE FAMILY MEMBER"/>
    <property type="match status" value="1"/>
</dbReference>
<keyword evidence="9" id="KW-1185">Reference proteome</keyword>
<proteinExistence type="inferred from homology"/>
<name>A0AAN7YA11_9EURO</name>
<evidence type="ECO:0000256" key="1">
    <source>
        <dbReference type="ARBA" id="ARBA00008779"/>
    </source>
</evidence>
<feature type="chain" id="PRO_5043023112" description="Sulfatase N-terminal domain-containing protein" evidence="6">
    <location>
        <begin position="30"/>
        <end position="658"/>
    </location>
</feature>
<comment type="caution">
    <text evidence="8">The sequence shown here is derived from an EMBL/GenBank/DDBJ whole genome shotgun (WGS) entry which is preliminary data.</text>
</comment>
<reference evidence="8 9" key="1">
    <citation type="submission" date="2023-08" db="EMBL/GenBank/DDBJ databases">
        <title>Black Yeasts Isolated from many extreme environments.</title>
        <authorList>
            <person name="Coleine C."/>
            <person name="Stajich J.E."/>
            <person name="Selbmann L."/>
        </authorList>
    </citation>
    <scope>NUCLEOTIDE SEQUENCE [LARGE SCALE GENOMIC DNA]</scope>
    <source>
        <strain evidence="8 9">CCFEE 5910</strain>
    </source>
</reference>
<dbReference type="PANTHER" id="PTHR43108:SF8">
    <property type="entry name" value="SD21168P"/>
    <property type="match status" value="1"/>
</dbReference>
<dbReference type="SUPFAM" id="SSF53649">
    <property type="entry name" value="Alkaline phosphatase-like"/>
    <property type="match status" value="1"/>
</dbReference>
<accession>A0AAN7YA11</accession>
<evidence type="ECO:0000256" key="6">
    <source>
        <dbReference type="SAM" id="SignalP"/>
    </source>
</evidence>
<dbReference type="GO" id="GO:0005539">
    <property type="term" value="F:glycosaminoglycan binding"/>
    <property type="evidence" value="ECO:0007669"/>
    <property type="project" value="TreeGrafter"/>
</dbReference>
<comment type="PTM">
    <text evidence="5">The conversion to 3-oxoalanine (also known as C-formylglycine, FGly), of a serine or cysteine residue in prokaryotes and of a cysteine residue in eukaryotes, is critical for catalytic activity.</text>
</comment>
<keyword evidence="3" id="KW-0378">Hydrolase</keyword>
<dbReference type="Proteomes" id="UP001309876">
    <property type="component" value="Unassembled WGS sequence"/>
</dbReference>
<sequence length="658" mass="74817">MLRTPNASAWWVTSYFVSLLFFFATATLAEPVQQILDSQDDLPSSKEHRGPRQPNIIFLLTDDQDLHMSSLDYMPHLQQHLVKEGTTFSHHYCTVALCCPSRVSLWTGKHAHNTNVTDVNPPHGGYPKFVSQGFNEAYLPLWLQNAGYDTYYVGKLFNAHSTTSYNKPYPKGWNGSDFLLDPYTYEYLNATMQRNIEKWNRPVVHEEPSNYEGRYVTDVVADKALDFLDGAIVERYHKDGSGRPFFLTIAPTAPHSNVHINHDLSGGHGGKYTETTAVQTPPIPAERHKHLFADVTVPRTPDFNPDEPNTASWLKDLPQQNQTNIDFNDHFYRQRLRALQAVDEIIPRIILKLEFAAILQETYIVYSTDNGYHIGQHRLQPGKQCAYETDINVPMVVRGPEVLRGRIENKVSSHVDLAATFLSLAGIDPSISVPRYGLDGQSMVFHYFRGLETGSDKKTSLNHEHGPLVLPPTYQARDLNQSAEHVNVEMWGIIMPEGRYGTVLYPNHTYKALRVISTDDMYNLLYVVWCTNEHELYDLRADPYALKNLLSSEIIPDSLLNFSTSQQERHFTLDNVVARLDALLLVLKTCKEAQCTDPWNVLHSDGAVGNLLEALSDKHDELYTSQLPRVVFEHCEEAYIPQAEGVTWQGLEMWPTMT</sequence>
<keyword evidence="4" id="KW-0325">Glycoprotein</keyword>
<dbReference type="EMBL" id="JAVRRJ010000005">
    <property type="protein sequence ID" value="KAK5084359.1"/>
    <property type="molecule type" value="Genomic_DNA"/>
</dbReference>
<dbReference type="CDD" id="cd16147">
    <property type="entry name" value="G6S"/>
    <property type="match status" value="1"/>
</dbReference>
<evidence type="ECO:0000256" key="2">
    <source>
        <dbReference type="ARBA" id="ARBA00022729"/>
    </source>
</evidence>
<dbReference type="InterPro" id="IPR000917">
    <property type="entry name" value="Sulfatase_N"/>
</dbReference>
<gene>
    <name evidence="8" type="ORF">LTR05_005435</name>
</gene>
<evidence type="ECO:0000313" key="8">
    <source>
        <dbReference type="EMBL" id="KAK5084359.1"/>
    </source>
</evidence>
<dbReference type="GO" id="GO:0018958">
    <property type="term" value="P:phenol-containing compound metabolic process"/>
    <property type="evidence" value="ECO:0007669"/>
    <property type="project" value="InterPro"/>
</dbReference>
<keyword evidence="2 6" id="KW-0732">Signal</keyword>
<dbReference type="PROSITE" id="PS00523">
    <property type="entry name" value="SULFATASE_1"/>
    <property type="match status" value="1"/>
</dbReference>
<evidence type="ECO:0000256" key="5">
    <source>
        <dbReference type="PIRSR" id="PIRSR000972-50"/>
    </source>
</evidence>
<protein>
    <recommendedName>
        <fullName evidence="7">Sulfatase N-terminal domain-containing protein</fullName>
    </recommendedName>
</protein>
<evidence type="ECO:0000313" key="9">
    <source>
        <dbReference type="Proteomes" id="UP001309876"/>
    </source>
</evidence>
<dbReference type="AlphaFoldDB" id="A0AAN7YA11"/>
<dbReference type="InterPro" id="IPR012083">
    <property type="entry name" value="Arylsulfatase"/>
</dbReference>
<organism evidence="8 9">
    <name type="scientific">Lithohypha guttulata</name>
    <dbReference type="NCBI Taxonomy" id="1690604"/>
    <lineage>
        <taxon>Eukaryota</taxon>
        <taxon>Fungi</taxon>
        <taxon>Dikarya</taxon>
        <taxon>Ascomycota</taxon>
        <taxon>Pezizomycotina</taxon>
        <taxon>Eurotiomycetes</taxon>
        <taxon>Chaetothyriomycetidae</taxon>
        <taxon>Chaetothyriales</taxon>
        <taxon>Trichomeriaceae</taxon>
        <taxon>Lithohypha</taxon>
    </lineage>
</organism>
<dbReference type="InterPro" id="IPR024607">
    <property type="entry name" value="Sulfatase_CS"/>
</dbReference>
<evidence type="ECO:0000256" key="4">
    <source>
        <dbReference type="ARBA" id="ARBA00023180"/>
    </source>
</evidence>
<feature type="modified residue" description="3-oxoalanine (Cys)" evidence="5">
    <location>
        <position position="98"/>
    </location>
</feature>
<dbReference type="InterPro" id="IPR017850">
    <property type="entry name" value="Alkaline_phosphatase_core_sf"/>
</dbReference>
<evidence type="ECO:0000259" key="7">
    <source>
        <dbReference type="Pfam" id="PF00884"/>
    </source>
</evidence>
<dbReference type="Pfam" id="PF00884">
    <property type="entry name" value="Sulfatase"/>
    <property type="match status" value="1"/>
</dbReference>
<evidence type="ECO:0000256" key="3">
    <source>
        <dbReference type="ARBA" id="ARBA00022801"/>
    </source>
</evidence>
<dbReference type="GO" id="GO:0004065">
    <property type="term" value="F:arylsulfatase activity"/>
    <property type="evidence" value="ECO:0007669"/>
    <property type="project" value="InterPro"/>
</dbReference>
<dbReference type="Gene3D" id="3.40.720.10">
    <property type="entry name" value="Alkaline Phosphatase, subunit A"/>
    <property type="match status" value="1"/>
</dbReference>
<comment type="similarity">
    <text evidence="1">Belongs to the sulfatase family.</text>
</comment>
<feature type="signal peptide" evidence="6">
    <location>
        <begin position="1"/>
        <end position="29"/>
    </location>
</feature>
<dbReference type="PIRSF" id="PIRSF000972">
    <property type="entry name" value="Arylsulf_plant"/>
    <property type="match status" value="1"/>
</dbReference>
<dbReference type="GO" id="GO:0008449">
    <property type="term" value="F:N-acetylglucosamine-6-sulfatase activity"/>
    <property type="evidence" value="ECO:0007669"/>
    <property type="project" value="TreeGrafter"/>
</dbReference>